<dbReference type="Proteomes" id="UP001627154">
    <property type="component" value="Unassembled WGS sequence"/>
</dbReference>
<protein>
    <submittedName>
        <fullName evidence="1">Uncharacterized protein</fullName>
    </submittedName>
</protein>
<name>A0ABD2WX37_9HYME</name>
<dbReference type="AlphaFoldDB" id="A0ABD2WX37"/>
<reference evidence="1 2" key="1">
    <citation type="journal article" date="2024" name="bioRxiv">
        <title>A reference genome for Trichogramma kaykai: A tiny desert-dwelling parasitoid wasp with competing sex-ratio distorters.</title>
        <authorList>
            <person name="Culotta J."/>
            <person name="Lindsey A.R."/>
        </authorList>
    </citation>
    <scope>NUCLEOTIDE SEQUENCE [LARGE SCALE GENOMIC DNA]</scope>
    <source>
        <strain evidence="1 2">KSX58</strain>
    </source>
</reference>
<keyword evidence="2" id="KW-1185">Reference proteome</keyword>
<sequence>MLPRALIPKETATYGFCAVLAELGIGKYIARERRSDRPVHDGIHSHIAPPCSSRGPPFAAAEARYNAPGACMQYVIPMHGLYLANKRTHTHKHEPEKGDISQRRRRTLANWRWHRHTERAKGKTFLASVQSTVY</sequence>
<evidence type="ECO:0000313" key="2">
    <source>
        <dbReference type="Proteomes" id="UP001627154"/>
    </source>
</evidence>
<proteinExistence type="predicted"/>
<organism evidence="1 2">
    <name type="scientific">Trichogramma kaykai</name>
    <dbReference type="NCBI Taxonomy" id="54128"/>
    <lineage>
        <taxon>Eukaryota</taxon>
        <taxon>Metazoa</taxon>
        <taxon>Ecdysozoa</taxon>
        <taxon>Arthropoda</taxon>
        <taxon>Hexapoda</taxon>
        <taxon>Insecta</taxon>
        <taxon>Pterygota</taxon>
        <taxon>Neoptera</taxon>
        <taxon>Endopterygota</taxon>
        <taxon>Hymenoptera</taxon>
        <taxon>Apocrita</taxon>
        <taxon>Proctotrupomorpha</taxon>
        <taxon>Chalcidoidea</taxon>
        <taxon>Trichogrammatidae</taxon>
        <taxon>Trichogramma</taxon>
    </lineage>
</organism>
<evidence type="ECO:0000313" key="1">
    <source>
        <dbReference type="EMBL" id="KAL3397444.1"/>
    </source>
</evidence>
<dbReference type="EMBL" id="JBJJXI010000064">
    <property type="protein sequence ID" value="KAL3397444.1"/>
    <property type="molecule type" value="Genomic_DNA"/>
</dbReference>
<accession>A0ABD2WX37</accession>
<gene>
    <name evidence="1" type="ORF">TKK_008783</name>
</gene>
<comment type="caution">
    <text evidence="1">The sequence shown here is derived from an EMBL/GenBank/DDBJ whole genome shotgun (WGS) entry which is preliminary data.</text>
</comment>